<organism evidence="2 3">
    <name type="scientific">Electrophorus voltai</name>
    <dbReference type="NCBI Taxonomy" id="2609070"/>
    <lineage>
        <taxon>Eukaryota</taxon>
        <taxon>Metazoa</taxon>
        <taxon>Chordata</taxon>
        <taxon>Craniata</taxon>
        <taxon>Vertebrata</taxon>
        <taxon>Euteleostomi</taxon>
        <taxon>Actinopterygii</taxon>
        <taxon>Neopterygii</taxon>
        <taxon>Teleostei</taxon>
        <taxon>Ostariophysi</taxon>
        <taxon>Gymnotiformes</taxon>
        <taxon>Gymnotoidei</taxon>
        <taxon>Gymnotidae</taxon>
        <taxon>Electrophorus</taxon>
    </lineage>
</organism>
<name>A0AAD9DMM6_9TELE</name>
<sequence>MCVCASVCRGAWVYVYVCRGVCMCVCDVVVCVVNVFICVVCVYMLYVFICVLYVFICVCVVCVYMCCMCLYVYVLYVFICVCQCARASKTTARTSTPTSTSTTQTPTVLRAGEERLVSRESDAGLRGTAIPSDGCGNTRLITGLPQDYPEEPSAQFCSAANQKNGGTRRAVREVA</sequence>
<proteinExistence type="predicted"/>
<dbReference type="Proteomes" id="UP001239994">
    <property type="component" value="Unassembled WGS sequence"/>
</dbReference>
<gene>
    <name evidence="2" type="ORF">P4O66_002715</name>
</gene>
<reference evidence="2" key="1">
    <citation type="submission" date="2023-03" db="EMBL/GenBank/DDBJ databases">
        <title>Electrophorus voltai genome.</title>
        <authorList>
            <person name="Bian C."/>
        </authorList>
    </citation>
    <scope>NUCLEOTIDE SEQUENCE</scope>
    <source>
        <strain evidence="2">CB-2022</strain>
        <tissue evidence="2">Muscle</tissue>
    </source>
</reference>
<keyword evidence="1" id="KW-0812">Transmembrane</keyword>
<protein>
    <submittedName>
        <fullName evidence="2">Uncharacterized protein</fullName>
    </submittedName>
</protein>
<evidence type="ECO:0000256" key="1">
    <source>
        <dbReference type="SAM" id="Phobius"/>
    </source>
</evidence>
<feature type="transmembrane region" description="Helical" evidence="1">
    <location>
        <begin position="21"/>
        <end position="46"/>
    </location>
</feature>
<evidence type="ECO:0000313" key="3">
    <source>
        <dbReference type="Proteomes" id="UP001239994"/>
    </source>
</evidence>
<feature type="transmembrane region" description="Helical" evidence="1">
    <location>
        <begin position="52"/>
        <end position="79"/>
    </location>
</feature>
<evidence type="ECO:0000313" key="2">
    <source>
        <dbReference type="EMBL" id="KAK1787306.1"/>
    </source>
</evidence>
<comment type="caution">
    <text evidence="2">The sequence shown here is derived from an EMBL/GenBank/DDBJ whole genome shotgun (WGS) entry which is preliminary data.</text>
</comment>
<dbReference type="EMBL" id="JAROKS010000023">
    <property type="protein sequence ID" value="KAK1787306.1"/>
    <property type="molecule type" value="Genomic_DNA"/>
</dbReference>
<accession>A0AAD9DMM6</accession>
<keyword evidence="3" id="KW-1185">Reference proteome</keyword>
<dbReference type="AlphaFoldDB" id="A0AAD9DMM6"/>
<keyword evidence="1" id="KW-1133">Transmembrane helix</keyword>
<keyword evidence="1" id="KW-0472">Membrane</keyword>